<protein>
    <submittedName>
        <fullName evidence="1">13920_t:CDS:1</fullName>
    </submittedName>
</protein>
<proteinExistence type="predicted"/>
<accession>A0A9W4X8S9</accession>
<keyword evidence="2" id="KW-1185">Reference proteome</keyword>
<dbReference type="EMBL" id="CAMKVN010011137">
    <property type="protein sequence ID" value="CAI2194600.1"/>
    <property type="molecule type" value="Genomic_DNA"/>
</dbReference>
<dbReference type="AlphaFoldDB" id="A0A9W4X8S9"/>
<comment type="caution">
    <text evidence="1">The sequence shown here is derived from an EMBL/GenBank/DDBJ whole genome shotgun (WGS) entry which is preliminary data.</text>
</comment>
<organism evidence="1 2">
    <name type="scientific">Funneliformis geosporum</name>
    <dbReference type="NCBI Taxonomy" id="1117311"/>
    <lineage>
        <taxon>Eukaryota</taxon>
        <taxon>Fungi</taxon>
        <taxon>Fungi incertae sedis</taxon>
        <taxon>Mucoromycota</taxon>
        <taxon>Glomeromycotina</taxon>
        <taxon>Glomeromycetes</taxon>
        <taxon>Glomerales</taxon>
        <taxon>Glomeraceae</taxon>
        <taxon>Funneliformis</taxon>
    </lineage>
</organism>
<sequence>MAVNHVRMRYDPSTRVEVELDGIQIHSAAESMLGKRKRSISYPEQTMFDIVTTGRSWPFIRWNGTLKSPKAEITQEYPFIFEGEMKEAKTVNSYIVRILQSQAKSLNKEGHVLNNYATIISLD</sequence>
<dbReference type="OrthoDB" id="2410986at2759"/>
<feature type="non-terminal residue" evidence="1">
    <location>
        <position position="1"/>
    </location>
</feature>
<evidence type="ECO:0000313" key="2">
    <source>
        <dbReference type="Proteomes" id="UP001153678"/>
    </source>
</evidence>
<evidence type="ECO:0000313" key="1">
    <source>
        <dbReference type="EMBL" id="CAI2194600.1"/>
    </source>
</evidence>
<name>A0A9W4X8S9_9GLOM</name>
<dbReference type="Proteomes" id="UP001153678">
    <property type="component" value="Unassembled WGS sequence"/>
</dbReference>
<gene>
    <name evidence="1" type="ORF">FWILDA_LOCUS16657</name>
</gene>
<reference evidence="1" key="1">
    <citation type="submission" date="2022-08" db="EMBL/GenBank/DDBJ databases">
        <authorList>
            <person name="Kallberg Y."/>
            <person name="Tangrot J."/>
            <person name="Rosling A."/>
        </authorList>
    </citation>
    <scope>NUCLEOTIDE SEQUENCE</scope>
    <source>
        <strain evidence="1">Wild A</strain>
    </source>
</reference>
<feature type="non-terminal residue" evidence="1">
    <location>
        <position position="123"/>
    </location>
</feature>